<dbReference type="GO" id="GO:0032259">
    <property type="term" value="P:methylation"/>
    <property type="evidence" value="ECO:0007669"/>
    <property type="project" value="UniProtKB-KW"/>
</dbReference>
<keyword evidence="4" id="KW-0489">Methyltransferase</keyword>
<feature type="signal peptide" evidence="2">
    <location>
        <begin position="1"/>
        <end position="25"/>
    </location>
</feature>
<accession>A0AAD8YM68</accession>
<feature type="repeat" description="TPR" evidence="1">
    <location>
        <begin position="311"/>
        <end position="344"/>
    </location>
</feature>
<sequence>MMANNQRILLYYVLLVCCFIAVCFCDDDDVFKAIEICKDKLKDDPHFPRVQYSLAQLLDAQISSADSELDVSLVKEVVQLYRDVGNPPNAVEEKRIPPTKVRFESLMRAATIAKDVLRERQQAISYYMLAMQIDGIDQVSILVAFEETLKLLLSSTIVKQGASIDILGEIEAENEDPLQLSLQLCNFVGNKYPNEPLVDEFRGATLRKLKQPNSAYQSYEKAMIKSREHYLNCRNESQQNSEDNCFVHLKKFISTSILVAAAAREAGISFDDQMSCLAAAENYAVPVLASAQEYDDEETHMTKDDLISEMVELYNNMGVLEKKRGSLHEAMKYFRKALDINPTDGHAIVQLASISSQDDDGRSISHVKELDRGYVAGLFDGYSSRFESELVDVLKYVGHELVYNSLRDALPNATSIGTIVDLGCGTGLLGELIATGMPWVAIHGTDLSQRMVDISLERKTGSGGRAVYSTVSNFDASEFLSNFDKASVDCVVASDVFIYIGDVSDVLGECMKCLVKNGLVGFTVESYETTEADSGLRLLPSGRFGHSKEYVYQMAEKHGFQVLSWKDAVLRQQAGKNVNGAVVILQKQR</sequence>
<evidence type="ECO:0000256" key="1">
    <source>
        <dbReference type="PROSITE-ProRule" id="PRU00339"/>
    </source>
</evidence>
<keyword evidence="1" id="KW-0802">TPR repeat</keyword>
<feature type="domain" description="Methyltransferase type 12" evidence="3">
    <location>
        <begin position="420"/>
        <end position="519"/>
    </location>
</feature>
<evidence type="ECO:0000313" key="5">
    <source>
        <dbReference type="Proteomes" id="UP001224775"/>
    </source>
</evidence>
<dbReference type="InterPro" id="IPR029063">
    <property type="entry name" value="SAM-dependent_MTases_sf"/>
</dbReference>
<dbReference type="Gene3D" id="3.40.50.150">
    <property type="entry name" value="Vaccinia Virus protein VP39"/>
    <property type="match status" value="1"/>
</dbReference>
<dbReference type="PANTHER" id="PTHR43591:SF110">
    <property type="entry name" value="RHODANESE DOMAIN-CONTAINING PROTEIN"/>
    <property type="match status" value="1"/>
</dbReference>
<dbReference type="CDD" id="cd02440">
    <property type="entry name" value="AdoMet_MTases"/>
    <property type="match status" value="1"/>
</dbReference>
<feature type="chain" id="PRO_5042156026" evidence="2">
    <location>
        <begin position="26"/>
        <end position="589"/>
    </location>
</feature>
<comment type="caution">
    <text evidence="4">The sequence shown here is derived from an EMBL/GenBank/DDBJ whole genome shotgun (WGS) entry which is preliminary data.</text>
</comment>
<evidence type="ECO:0000313" key="4">
    <source>
        <dbReference type="EMBL" id="KAK1748054.1"/>
    </source>
</evidence>
<dbReference type="InterPro" id="IPR013217">
    <property type="entry name" value="Methyltransf_12"/>
</dbReference>
<keyword evidence="4" id="KW-0808">Transferase</keyword>
<dbReference type="EMBL" id="JATAAI010000002">
    <property type="protein sequence ID" value="KAK1748054.1"/>
    <property type="molecule type" value="Genomic_DNA"/>
</dbReference>
<evidence type="ECO:0000256" key="2">
    <source>
        <dbReference type="SAM" id="SignalP"/>
    </source>
</evidence>
<dbReference type="PROSITE" id="PS50005">
    <property type="entry name" value="TPR"/>
    <property type="match status" value="1"/>
</dbReference>
<keyword evidence="5" id="KW-1185">Reference proteome</keyword>
<dbReference type="SUPFAM" id="SSF48452">
    <property type="entry name" value="TPR-like"/>
    <property type="match status" value="1"/>
</dbReference>
<reference evidence="4" key="1">
    <citation type="submission" date="2023-06" db="EMBL/GenBank/DDBJ databases">
        <title>Survivors Of The Sea: Transcriptome response of Skeletonema marinoi to long-term dormancy.</title>
        <authorList>
            <person name="Pinder M.I.M."/>
            <person name="Kourtchenko O."/>
            <person name="Robertson E.K."/>
            <person name="Larsson T."/>
            <person name="Maumus F."/>
            <person name="Osuna-Cruz C.M."/>
            <person name="Vancaester E."/>
            <person name="Stenow R."/>
            <person name="Vandepoele K."/>
            <person name="Ploug H."/>
            <person name="Bruchert V."/>
            <person name="Godhe A."/>
            <person name="Topel M."/>
        </authorList>
    </citation>
    <scope>NUCLEOTIDE SEQUENCE</scope>
    <source>
        <strain evidence="4">R05AC</strain>
    </source>
</reference>
<dbReference type="GO" id="GO:0008168">
    <property type="term" value="F:methyltransferase activity"/>
    <property type="evidence" value="ECO:0007669"/>
    <property type="project" value="UniProtKB-KW"/>
</dbReference>
<dbReference type="InterPro" id="IPR019734">
    <property type="entry name" value="TPR_rpt"/>
</dbReference>
<dbReference type="AlphaFoldDB" id="A0AAD8YM68"/>
<keyword evidence="2" id="KW-0732">Signal</keyword>
<dbReference type="PANTHER" id="PTHR43591">
    <property type="entry name" value="METHYLTRANSFERASE"/>
    <property type="match status" value="1"/>
</dbReference>
<organism evidence="4 5">
    <name type="scientific">Skeletonema marinoi</name>
    <dbReference type="NCBI Taxonomy" id="267567"/>
    <lineage>
        <taxon>Eukaryota</taxon>
        <taxon>Sar</taxon>
        <taxon>Stramenopiles</taxon>
        <taxon>Ochrophyta</taxon>
        <taxon>Bacillariophyta</taxon>
        <taxon>Coscinodiscophyceae</taxon>
        <taxon>Thalassiosirophycidae</taxon>
        <taxon>Thalassiosirales</taxon>
        <taxon>Skeletonemataceae</taxon>
        <taxon>Skeletonema</taxon>
        <taxon>Skeletonema marinoi-dohrnii complex</taxon>
    </lineage>
</organism>
<dbReference type="SUPFAM" id="SSF53335">
    <property type="entry name" value="S-adenosyl-L-methionine-dependent methyltransferases"/>
    <property type="match status" value="1"/>
</dbReference>
<dbReference type="Gene3D" id="1.25.40.10">
    <property type="entry name" value="Tetratricopeptide repeat domain"/>
    <property type="match status" value="1"/>
</dbReference>
<dbReference type="SMART" id="SM00028">
    <property type="entry name" value="TPR"/>
    <property type="match status" value="2"/>
</dbReference>
<dbReference type="InterPro" id="IPR011990">
    <property type="entry name" value="TPR-like_helical_dom_sf"/>
</dbReference>
<protein>
    <submittedName>
        <fullName evidence="4">Methyltransferase</fullName>
        <ecNumber evidence="4">2.1.1.-</ecNumber>
    </submittedName>
</protein>
<dbReference type="Proteomes" id="UP001224775">
    <property type="component" value="Unassembled WGS sequence"/>
</dbReference>
<dbReference type="Pfam" id="PF08242">
    <property type="entry name" value="Methyltransf_12"/>
    <property type="match status" value="1"/>
</dbReference>
<dbReference type="Pfam" id="PF00515">
    <property type="entry name" value="TPR_1"/>
    <property type="match status" value="1"/>
</dbReference>
<gene>
    <name evidence="4" type="ORF">QTG54_002017</name>
</gene>
<proteinExistence type="predicted"/>
<dbReference type="PROSITE" id="PS50293">
    <property type="entry name" value="TPR_REGION"/>
    <property type="match status" value="1"/>
</dbReference>
<evidence type="ECO:0000259" key="3">
    <source>
        <dbReference type="Pfam" id="PF08242"/>
    </source>
</evidence>
<dbReference type="EC" id="2.1.1.-" evidence="4"/>
<name>A0AAD8YM68_9STRA</name>